<protein>
    <submittedName>
        <fullName evidence="2">Cytochrome c5</fullName>
    </submittedName>
</protein>
<name>A0ABU1Y707_9FLAO</name>
<dbReference type="Proteomes" id="UP001269081">
    <property type="component" value="Unassembled WGS sequence"/>
</dbReference>
<dbReference type="InterPro" id="IPR036909">
    <property type="entry name" value="Cyt_c-like_dom_sf"/>
</dbReference>
<keyword evidence="1" id="KW-0732">Signal</keyword>
<dbReference type="SUPFAM" id="SSF46626">
    <property type="entry name" value="Cytochrome c"/>
    <property type="match status" value="1"/>
</dbReference>
<accession>A0ABU1Y707</accession>
<reference evidence="2 3" key="1">
    <citation type="submission" date="2023-07" db="EMBL/GenBank/DDBJ databases">
        <title>Sorghum-associated microbial communities from plants grown in Nebraska, USA.</title>
        <authorList>
            <person name="Schachtman D."/>
        </authorList>
    </citation>
    <scope>NUCLEOTIDE SEQUENCE [LARGE SCALE GENOMIC DNA]</scope>
    <source>
        <strain evidence="2 3">4129</strain>
    </source>
</reference>
<dbReference type="PROSITE" id="PS51257">
    <property type="entry name" value="PROKAR_LIPOPROTEIN"/>
    <property type="match status" value="1"/>
</dbReference>
<comment type="caution">
    <text evidence="2">The sequence shown here is derived from an EMBL/GenBank/DDBJ whole genome shotgun (WGS) entry which is preliminary data.</text>
</comment>
<sequence length="104" mass="11673">MKLKTLTLTTAVFFLFSCGTKQVATATTTTPSATVAEGHEAELTPELAESKNLYENSCVRCHKLYEPKKFTQDEWKPILTRMQKKAKLDDVQIASISNYITSQL</sequence>
<keyword evidence="3" id="KW-1185">Reference proteome</keyword>
<dbReference type="RefSeq" id="WP_310280684.1">
    <property type="nucleotide sequence ID" value="NZ_JAVDWQ010000005.1"/>
</dbReference>
<evidence type="ECO:0000256" key="1">
    <source>
        <dbReference type="SAM" id="SignalP"/>
    </source>
</evidence>
<dbReference type="InterPro" id="IPR018588">
    <property type="entry name" value="Dihaem_cytochrome-c"/>
</dbReference>
<dbReference type="Pfam" id="PF09626">
    <property type="entry name" value="DHC"/>
    <property type="match status" value="1"/>
</dbReference>
<dbReference type="Gene3D" id="1.10.760.10">
    <property type="entry name" value="Cytochrome c-like domain"/>
    <property type="match status" value="1"/>
</dbReference>
<proteinExistence type="predicted"/>
<evidence type="ECO:0000313" key="2">
    <source>
        <dbReference type="EMBL" id="MDR7210020.1"/>
    </source>
</evidence>
<feature type="signal peptide" evidence="1">
    <location>
        <begin position="1"/>
        <end position="26"/>
    </location>
</feature>
<evidence type="ECO:0000313" key="3">
    <source>
        <dbReference type="Proteomes" id="UP001269081"/>
    </source>
</evidence>
<feature type="chain" id="PRO_5046392543" evidence="1">
    <location>
        <begin position="27"/>
        <end position="104"/>
    </location>
</feature>
<dbReference type="EMBL" id="JAVDWQ010000005">
    <property type="protein sequence ID" value="MDR7210020.1"/>
    <property type="molecule type" value="Genomic_DNA"/>
</dbReference>
<organism evidence="2 3">
    <name type="scientific">Flavobacterium piscis</name>
    <dbReference type="NCBI Taxonomy" id="1114874"/>
    <lineage>
        <taxon>Bacteria</taxon>
        <taxon>Pseudomonadati</taxon>
        <taxon>Bacteroidota</taxon>
        <taxon>Flavobacteriia</taxon>
        <taxon>Flavobacteriales</taxon>
        <taxon>Flavobacteriaceae</taxon>
        <taxon>Flavobacterium</taxon>
    </lineage>
</organism>
<gene>
    <name evidence="2" type="ORF">J2W48_001959</name>
</gene>